<reference evidence="2 3" key="1">
    <citation type="submission" date="2018-01" db="EMBL/GenBank/DDBJ databases">
        <title>Arthrobacter sp. nov., from glaciers in China.</title>
        <authorList>
            <person name="Liu Q."/>
            <person name="Xin Y.-H."/>
        </authorList>
    </citation>
    <scope>NUCLEOTIDE SEQUENCE [LARGE SCALE GENOMIC DNA]</scope>
    <source>
        <strain evidence="2 3">HLT2-12-2</strain>
    </source>
</reference>
<proteinExistence type="predicted"/>
<dbReference type="AlphaFoldDB" id="A0A2S3ZRT1"/>
<comment type="caution">
    <text evidence="2">The sequence shown here is derived from an EMBL/GenBank/DDBJ whole genome shotgun (WGS) entry which is preliminary data.</text>
</comment>
<feature type="compositionally biased region" description="Acidic residues" evidence="1">
    <location>
        <begin position="130"/>
        <end position="142"/>
    </location>
</feature>
<gene>
    <name evidence="2" type="ORF">CVS27_20320</name>
</gene>
<protein>
    <recommendedName>
        <fullName evidence="4">Transposase</fullName>
    </recommendedName>
</protein>
<evidence type="ECO:0008006" key="4">
    <source>
        <dbReference type="Google" id="ProtNLM"/>
    </source>
</evidence>
<sequence length="156" mass="17753">MDIPQRPSRHAHFLPAERWALLLEFDKCLDYGSKSAFYRKVQVTRKTLKTWSQDRDEGRLTAPGENPAVRAERSRMSGQDQRDFMKLERENAALKLKLEQSVATVDILKKASALLDSLAKSASNLQTPEVTEEVVEPQEESEGWPAWLKPKNDEGS</sequence>
<evidence type="ECO:0000313" key="3">
    <source>
        <dbReference type="Proteomes" id="UP000237061"/>
    </source>
</evidence>
<name>A0A2S3ZRT1_ARTGL</name>
<accession>A0A2S3ZRT1</accession>
<feature type="region of interest" description="Disordered" evidence="1">
    <location>
        <begin position="53"/>
        <end position="82"/>
    </location>
</feature>
<dbReference type="EMBL" id="PPXC01000042">
    <property type="protein sequence ID" value="POH71577.1"/>
    <property type="molecule type" value="Genomic_DNA"/>
</dbReference>
<evidence type="ECO:0000313" key="2">
    <source>
        <dbReference type="EMBL" id="POH71577.1"/>
    </source>
</evidence>
<organism evidence="2 3">
    <name type="scientific">Arthrobacter glacialis</name>
    <dbReference type="NCBI Taxonomy" id="1664"/>
    <lineage>
        <taxon>Bacteria</taxon>
        <taxon>Bacillati</taxon>
        <taxon>Actinomycetota</taxon>
        <taxon>Actinomycetes</taxon>
        <taxon>Micrococcales</taxon>
        <taxon>Micrococcaceae</taxon>
        <taxon>Arthrobacter</taxon>
    </lineage>
</organism>
<feature type="compositionally biased region" description="Basic and acidic residues" evidence="1">
    <location>
        <begin position="70"/>
        <end position="82"/>
    </location>
</feature>
<evidence type="ECO:0000256" key="1">
    <source>
        <dbReference type="SAM" id="MobiDB-lite"/>
    </source>
</evidence>
<keyword evidence="3" id="KW-1185">Reference proteome</keyword>
<dbReference type="Proteomes" id="UP000237061">
    <property type="component" value="Unassembled WGS sequence"/>
</dbReference>
<feature type="region of interest" description="Disordered" evidence="1">
    <location>
        <begin position="121"/>
        <end position="156"/>
    </location>
</feature>